<feature type="domain" description="Carrier" evidence="8">
    <location>
        <begin position="1015"/>
        <end position="1089"/>
    </location>
</feature>
<evidence type="ECO:0000256" key="1">
    <source>
        <dbReference type="ARBA" id="ARBA00001957"/>
    </source>
</evidence>
<evidence type="ECO:0000259" key="8">
    <source>
        <dbReference type="PROSITE" id="PS50075"/>
    </source>
</evidence>
<proteinExistence type="inferred from homology"/>
<dbReference type="CDD" id="cd19543">
    <property type="entry name" value="DCL_NRPS"/>
    <property type="match status" value="2"/>
</dbReference>
<dbReference type="InterPro" id="IPR020806">
    <property type="entry name" value="PKS_PP-bd"/>
</dbReference>
<dbReference type="CDD" id="cd05930">
    <property type="entry name" value="A_NRPS"/>
    <property type="match status" value="4"/>
</dbReference>
<protein>
    <submittedName>
        <fullName evidence="9">Non-ribosomal peptide synthase/polyketide synthase</fullName>
    </submittedName>
</protein>
<evidence type="ECO:0000256" key="2">
    <source>
        <dbReference type="ARBA" id="ARBA00006432"/>
    </source>
</evidence>
<dbReference type="PROSITE" id="PS50075">
    <property type="entry name" value="CARRIER"/>
    <property type="match status" value="4"/>
</dbReference>
<dbReference type="SUPFAM" id="SSF52777">
    <property type="entry name" value="CoA-dependent acyltransferases"/>
    <property type="match status" value="12"/>
</dbReference>
<dbReference type="Pfam" id="PF00501">
    <property type="entry name" value="AMP-binding"/>
    <property type="match status" value="4"/>
</dbReference>
<dbReference type="InterPro" id="IPR023213">
    <property type="entry name" value="CAT-like_dom_sf"/>
</dbReference>
<keyword evidence="6" id="KW-0045">Antibiotic biosynthesis</keyword>
<feature type="domain" description="Carrier" evidence="8">
    <location>
        <begin position="3622"/>
        <end position="3696"/>
    </location>
</feature>
<dbReference type="PANTHER" id="PTHR45527:SF1">
    <property type="entry name" value="FATTY ACID SYNTHASE"/>
    <property type="match status" value="1"/>
</dbReference>
<dbReference type="InterPro" id="IPR020845">
    <property type="entry name" value="AMP-binding_CS"/>
</dbReference>
<dbReference type="Gene3D" id="3.30.559.30">
    <property type="entry name" value="Nonribosomal peptide synthetase, condensation domain"/>
    <property type="match status" value="6"/>
</dbReference>
<evidence type="ECO:0000256" key="7">
    <source>
        <dbReference type="SAM" id="MobiDB-lite"/>
    </source>
</evidence>
<dbReference type="NCBIfam" id="TIGR01720">
    <property type="entry name" value="NRPS-para261"/>
    <property type="match status" value="2"/>
</dbReference>
<evidence type="ECO:0000313" key="10">
    <source>
        <dbReference type="Proteomes" id="UP001597343"/>
    </source>
</evidence>
<dbReference type="Pfam" id="PF00550">
    <property type="entry name" value="PP-binding"/>
    <property type="match status" value="4"/>
</dbReference>
<gene>
    <name evidence="9" type="ORF">ACFSOY_00845</name>
</gene>
<accession>A0ABW4ZSV5</accession>
<dbReference type="NCBIfam" id="NF004282">
    <property type="entry name" value="PRK05691.1"/>
    <property type="match status" value="4"/>
</dbReference>
<dbReference type="Gene3D" id="1.10.1200.10">
    <property type="entry name" value="ACP-like"/>
    <property type="match status" value="4"/>
</dbReference>
<dbReference type="Gene3D" id="3.40.50.1820">
    <property type="entry name" value="alpha/beta hydrolase"/>
    <property type="match status" value="1"/>
</dbReference>
<dbReference type="Pfam" id="PF13193">
    <property type="entry name" value="AMP-binding_C"/>
    <property type="match status" value="4"/>
</dbReference>
<dbReference type="Gene3D" id="3.40.50.12780">
    <property type="entry name" value="N-terminal domain of ligase-like"/>
    <property type="match status" value="3"/>
</dbReference>
<dbReference type="InterPro" id="IPR036736">
    <property type="entry name" value="ACP-like_sf"/>
</dbReference>
<dbReference type="Gene3D" id="2.30.38.10">
    <property type="entry name" value="Luciferase, Domain 3"/>
    <property type="match status" value="1"/>
</dbReference>
<comment type="cofactor">
    <cofactor evidence="1">
        <name>pantetheine 4'-phosphate</name>
        <dbReference type="ChEBI" id="CHEBI:47942"/>
    </cofactor>
</comment>
<feature type="region of interest" description="Disordered" evidence="7">
    <location>
        <begin position="991"/>
        <end position="1011"/>
    </location>
</feature>
<comment type="caution">
    <text evidence="9">The sequence shown here is derived from an EMBL/GenBank/DDBJ whole genome shotgun (WGS) entry which is preliminary data.</text>
</comment>
<dbReference type="InterPro" id="IPR009081">
    <property type="entry name" value="PP-bd_ACP"/>
</dbReference>
<evidence type="ECO:0000256" key="4">
    <source>
        <dbReference type="ARBA" id="ARBA00022553"/>
    </source>
</evidence>
<dbReference type="InterPro" id="IPR001031">
    <property type="entry name" value="Thioesterase"/>
</dbReference>
<dbReference type="SUPFAM" id="SSF56801">
    <property type="entry name" value="Acetyl-CoA synthetase-like"/>
    <property type="match status" value="4"/>
</dbReference>
<dbReference type="PANTHER" id="PTHR45527">
    <property type="entry name" value="NONRIBOSOMAL PEPTIDE SYNTHETASE"/>
    <property type="match status" value="1"/>
</dbReference>
<dbReference type="PROSITE" id="PS00455">
    <property type="entry name" value="AMP_BINDING"/>
    <property type="match status" value="4"/>
</dbReference>
<feature type="domain" description="Carrier" evidence="8">
    <location>
        <begin position="2555"/>
        <end position="2630"/>
    </location>
</feature>
<dbReference type="NCBIfam" id="TIGR01733">
    <property type="entry name" value="AA-adenyl-dom"/>
    <property type="match status" value="4"/>
</dbReference>
<dbReference type="InterPro" id="IPR001242">
    <property type="entry name" value="Condensation_dom"/>
</dbReference>
<sequence length="5533" mass="617785">MDTKADFWERMSKLTPEQRAMMEKRLAMTKQPAPADDQIPRRQGAEPIPLSYAQQRLWVLDQLDPDTTAYNMTFAVRLTGRIHLQALEKTLQAILDRHESLRTTFSKGDDGHPVQVIAPSLTLPLAVLDVQTFDQAVQDAKIRRLLREEAQKPFSLATGPLIRFRLIKRQEQEHVLLLSMHHIISDAWSIGNVFVREFAALYAAFADGKPSSLAALPIQFADFAAWQRATLQGATYDKQLSYWKEQLSDLAPLQLPTDRPRPPVQTHSGALHTIALDPELSDRLHKLSKRLGASLFMTLLSAYQALLSRWTGQEDIAVGTPIAGRNRQETEGLIGFFVGTLVMRGDLSGQPTFETLLERIKRTALRAYDHQDVPFDQLVHELQPERDMSRSPLFQVMFSLQNAPVSAERLDGLNLELLNLEIITAKFDLELLLTELPEGISATFKYNTDLFDAATIERMAAHYRTILRSIVEDPTERIHDMVLLPEAERSMLASMGAGAKDQQEYSGLCTHQLFAEQALKTPEHTALIFEEESLSYRDLDQRANRLAHHLQTLGAGPDTLVGLCLERSADLVVGLLGILKAGAAYVPIDPSYPSERVALILEDTQAPLLVTESQLLASLPAHQAHVVCLDADREAISRFPLTAPHSEVTPEHLAYMIYTSGSTGRPKAVMVEHRQLVSVLSSSQQAFGFSKGDIMPWIASVAFDIALFELLNPLLAGGTSVVLTKERVLEIDRLLEDMQTYTAIHTVPSLMRQIVQTIEAGAYPAFDRLRLIFIGGDAVAPDLLKSMQDVFRQAQIHVLYGPTEGTIICSHHAVSRTDPMQRLSIGKPLPHATLRVCDQNQRLVPIGVPGELQIGGRGVTRGYFRQAELTADKYIVQDGMRWYKTGDLVRWQADGTLEFLGRIDHQVKIRGFRIELGEIEAVLAQHEAVRETLVTVYEPVSGDKRLAAYFVAEDGGELQAAELRSYLRTRLPDYMVPAALVSLEAMPLNPNGKVDRKQLPDPELTAGETTSEKIAPRTETERQLVAIWSSVLRRETVGIHDNFFALGGDSILSIQIVHRAAQAGIRLKPRDLFQHQTIARLAEVAVQTDGEALLAEQGVVHGTVLLTPVQQWFFEQEWEDMHHFNMSLLFDAEKSLDQAAMREVTAHLMQHHDLLRARFLRDADSWSQYLPDRIDEIPFLSVDLSDLPLAERESAFRDRAAQWQASLDLGEGPLFRVIHADLGSELPERLLVVVHHLLVDGVSWRILLEDLETAYEQRISGASIQLPPKTTSFQRWAERLADYAQTDAVLQEAAHWTSLQQAGHAPLPIDLHDGDNLSGSTETVTVALSAEETKQLLEVAPQAYLTQINDLLLTAWTQAFAKWSGQPSLLLTLEGHGREEVIDGVDLSRTIGWFTATYPIALDLSGIHEVGSAIKAVKEQLRAVPNRGIGYGLLRSLSGRAELMRAMRELPQPEVSFNYLGQVNQDRLSAEKSRFTLSQASAGSGKSERIRREHLLEINGMIASGQLRMSVTYSKGIHHRATIERLAQSYVEAMQELIAHCARADTVSFTPSDLPAARLEQRDLDAFLAHLHDQGIDPHNLETLYPLSPMQQGMLYHSLLMPESGVYVTQVSASLRGVLDMNALQRAWNAVIERHPILRTGFHQPAGRVPMQAVLRKVEMPLELLDWQNESEAMQEQAMQEQAMHAFLRHDQERGFDPACAPLMRLTLIQTGHHQARLVWTSHHLLLDGWSMPIVFQEVFALYRAEVSGQELRLQSARPYGDYIAWLSAQNIEQAEQFWQARIESFAEPTLLGVERPSTLLSDGQMQYAELRGALSETATEALQQLAREHQLTLNTLVQGAWTILLHRYSGAEDVVFGATVAGRPADLEGVDRMIGLFINTLPVRQQLSAQTDVLTFLRQLQEEQSRASEYEYTPLQQIQAWSGLPRDLPLFHSILVFENYPMDQEVAASAELTGELQITDMSTAELSHYPLTVGASPGRQLALKIAYDRTRYDDSTIDLLHGHLLAILTDLLATPGQRVQDVRMMTAAEQELLSAWSDAELLSPPAWSAHQRFAVQAAQTPERIAILSSTESLTYRELNARSNRLAHHLRSLRAGVDQPVALYVERSLDLVVSLLAIWKAGAGYLPLDTEHPSERLTMILADAKPTLLITQSHLLAKLPASQAQVVCLDTEREAIANRPSTDPVDSTSPHDLAYMIYTSGSTGRPKAVMVEHHSLASVLQASQERFGFAETDVMPWIASAAFDIALFELINPLLTGGTSVVLSREQVLDLPKLTASLSEFTMLHTVPSLMRRIVETVEEQGVDPARFANMRTLFIGGDAVPPDLLEKMQTVFRQADIHVLYGPTEGTIICSHHQVTRGASLEKFYIGQRLPHVHLRICDPQGRTVPIGMSGELYIGGHGVTRGYYQQPELTMEKYVARDGERWYRTGDLARCVIDGTIEFLGRLDNQVKIRGFRIELGEVETALHAVEGVKEAVVVALTAPSGEKRLVAYIVPEAGETITSAQLRNALQARLPDYMIPSAFLSLDRLPLNPNGKVDRRALPVPEAVAQAGQEVALCTPAQEMIIGIWAELLGRSEIGPQENFFEAGGHSLLVTQVISRINELFGIEMQLRTLFEAPTVVELAAAAERLQNDRQSLSAPPIKQINRDGHLPLSFAQQRLWIVEHLTPGTSIYNMPFAVRLQGQLNSAALKRTLDEIISRHETLRTSFADEAGRAVQIIHPPKPLSLTLIDLTAKAPPERERIAQQEIETAANTPFDLSQGQLIRARLLQLDDAEHILIVVLHHIVADGWSMGVFMQELSALYRAFSSEQPSPLPAMQIQYADFAAWQREWLQGDVYDAQLSYWKTQLTGELPTLQLPTDRPHPRVQTHRGAHFSFRVDRETALGLKKLSRRLGATLFMTLLSAYQTLLARLSGQEDIVVGTPIAGRNRHETENLIGFFVNTLVLRTDLSGNPSFEELLARVRETALGAYAHQDLPFERLVEEIQPTRDTSRTPLFQTLFNVQQYGAGASFELIGLDLQPFEIAHHTVKFDLELSMEEREEMISGRFNYNTDLFDQSTIARMSAQFLTLLQAIELDPTRPVTDLLWLPEAESDLLLKMGEGAAESASADAEYDRSVLCTHQLFAEQAAKTPERTALIFEEESLSYRDLDQRANQLAHHLQALGAGPDTLVGLCLERSADLVVGLLGILKAGAAYVPIDPSYPSERVALILEDTQAHLLVTAPQFQETLPAHQARMVCLDADREAIARFPLTAPHSEVTPEHLAYMIYTSGSTGRPKAVMVEHRQLVSVLSSSQQAFRFSEGDIMPWIASVAFDIALFELMNPLLAGGTSVVLTKERVLEIDRLLEDMQTYTAIHTVPSLMRQIVQTIEAGAYPAFDRLRLIFIGGDAVAPDLLKSMHDVFRKAQIHVLYGPTEGTIICSHHAVSRTDQMQRLSIGKPLPHATLRVCDQNQRLVPIGVPGELQIGGRGVTRGYFRQAELTDDKYILQDGMRWYKTGDLVRWQADGTLEFLGRIDHQVKIRGFRIELGEIEAVLAQHEAVQETLVTVYELVPGDKRLVAYFVAVDGEELQAEELRSYLRTRLPDYMVPAAFVSLEAMPLNPNGKVDRKQLPDPDFSGEANETYTKPRNEIEQKLAESWAAVLRIEQVGIHDNFFALGGDSILSIQIVHRAAQQGIRLKPKDLFEHQTIAELALAVESVEETCSAEQGIVTGEMPLTPIQHQFFAEQHQELHHFNMPILLTLREPANLEALRDAIRYLLTHHDALRMRFAQQAGSWQQENADLMENVPLTSLDLTAVAEEEQESAFFAEANRRQGLLDLNGQLFHAVHVRFGGSRPDRLLLIVHHLIVDGVSWRILLEDLETLYRQQMRGESMRLSRKTTSYHEWAQRLPQAAATEELRQELDYWLRSNTEEESALPIDKLDGLNLTGSTATVSVSLAAEETKILLQQASQAYNTQINDLLLTALVQAFANWTGSRSLPLHFEGHGREEILDNVDLSRTVGWFTTVYPVCLQVPENGQLGAAIQAVKEQLRAVPNRGIGYGILRWLSDDADLRQQLADLPQPEVSFNYLGQFDTTSDQQEESFFQVAAGTPSGLAQSPGAKRSHLLDITSLVAGGKLQVNLIYSTNVHHVETIEGLADEFLRKLRAVIAHCVSPEAGGYTPSDFPQARLTQAELDRFLSEAKRNASDLEQVYELSPMQQGMLFHSLLTPTDGVYVTQLKIAVEGLLDIAALQQSWNAVLTRHSILRTAFFWNESSKPLQAVYRTCSVPMTVLDWREQSEQTQASSLEQFLREDAARGFEMTEAPLMRLTVIRQSDRRMRLIWTSHHLLLDGWSTSVVFKEVFSAYRAIRSGQAMPADAERPFRSFIAWLQEQDESAAETYWRKQLAGFLAPTDLRVENGRKALTAGEVRHVEQKTALPADLTVALQSFAKQQQLTLNTLAQGAWALLLSRYSGEEDVVFGATVSGRPADLPGVDTMVGLFINTLPVRLNLPGDTSLADCLQALQTQQAEMRQYEYAPLVNVQEWSDVPRGQPLFDTIFVFENYPVDQETAKSVSQDDELMIIEVSADEITNYPLTVTIVPSQQLIVKIAYDCLRYDDDTVERMITHLHDLLAQMVAAADRPLNSLRILSAEEAELLDRWNDNHRPYPHHLCAHELFDRQAERTPERTALVFAGESMSYLELQESANRLARHLQGLGVKPGLFVGYFGERTIEWAVAVLAIFKAGGIYVPLDPKYPHDRLSFMIEDTSPQVMLTYRSLVDRLPSTEASVLCLDEAHAAILEQSAQTPAYEVTPDDRAYVIFTSGSTGRPKGAMVEHKGMVNHLLAKVDDLTVTADDRIAQNSSQCVDISVWQLLTAWMVGAATHILPDEIAFDPAQQLEEMERSQLTIVETVPSLLRAMIDEVALRAAQQPDLSALRWMIPNGEVLPPELCRKWLTYYPKAWLINAYGPTECSDDVTHHFITELPDEAVTNIPIGRVIPNMKLYVLDKAMQHVPLGVPGELYIGGIGVGPGYLNSQEKTAETFLQDPFSQQDGARLYKTGDLVRFRSEGLLEFLGRIDNQVKIRGFRIEIGEIEVVLSNHPSVEEAIVIAREDVPGDKRLVAYLTAAAEAAIDMAEVRAYAQSKLTKHMVPSAIVVLESIPLTANGKVNRRALPKPDDSAVVREVEWVAARDAVEAELVEIWKQLLDLSEVGIHDNFFSLGGHSLLAVRLMSEIQKRFGQKLTLQSLYQSGTIEQLAESLRQGQQAVLPACLVELQKGSDNQRSPLFLIHPGGGMVHAYMELARELGSEQTVYGLQSQGVADDLEPLESIEEMATLYIQSLKAVQPVGPYLLGGWSLGGVVAYEMARQLHEQGELVADLILIDTPMPTWQSEREKRDEQDFLLMFANHWAGTLGEDITELIESGHLPEAEVIRVLFERGTEQNLIPKGVDLSTIYRSYNVFKHNITAQQNYEPQPYEGHLTLLVAIESAAAYIEQQGAGYQFDLTLGWAGRVAIVTSEEVPGEHSQLMEQPFVHEVGRHLSARLQDFHHSFVNVKQTH</sequence>
<reference evidence="10" key="1">
    <citation type="journal article" date="2019" name="Int. J. Syst. Evol. Microbiol.">
        <title>The Global Catalogue of Microorganisms (GCM) 10K type strain sequencing project: providing services to taxonomists for standard genome sequencing and annotation.</title>
        <authorList>
            <consortium name="The Broad Institute Genomics Platform"/>
            <consortium name="The Broad Institute Genome Sequencing Center for Infectious Disease"/>
            <person name="Wu L."/>
            <person name="Ma J."/>
        </authorList>
    </citation>
    <scope>NUCLEOTIDE SEQUENCE [LARGE SCALE GENOMIC DNA]</scope>
    <source>
        <strain evidence="10">CGMCC 1.13574</strain>
    </source>
</reference>
<name>A0ABW4ZSV5_9BACL</name>
<evidence type="ECO:0000313" key="9">
    <source>
        <dbReference type="EMBL" id="MFD2168564.1"/>
    </source>
</evidence>
<keyword evidence="3" id="KW-0596">Phosphopantetheine</keyword>
<dbReference type="SUPFAM" id="SSF47336">
    <property type="entry name" value="ACP-like"/>
    <property type="match status" value="4"/>
</dbReference>
<dbReference type="SUPFAM" id="SSF53474">
    <property type="entry name" value="alpha/beta-Hydrolases"/>
    <property type="match status" value="1"/>
</dbReference>
<dbReference type="InterPro" id="IPR029058">
    <property type="entry name" value="AB_hydrolase_fold"/>
</dbReference>
<evidence type="ECO:0000256" key="5">
    <source>
        <dbReference type="ARBA" id="ARBA00022737"/>
    </source>
</evidence>
<dbReference type="Proteomes" id="UP001597343">
    <property type="component" value="Unassembled WGS sequence"/>
</dbReference>
<dbReference type="Gene3D" id="3.30.559.10">
    <property type="entry name" value="Chloramphenicol acetyltransferase-like domain"/>
    <property type="match status" value="6"/>
</dbReference>
<dbReference type="SMART" id="SM00823">
    <property type="entry name" value="PKS_PP"/>
    <property type="match status" value="4"/>
</dbReference>
<dbReference type="PROSITE" id="PS00012">
    <property type="entry name" value="PHOSPHOPANTETHEINE"/>
    <property type="match status" value="3"/>
</dbReference>
<dbReference type="InterPro" id="IPR000873">
    <property type="entry name" value="AMP-dep_synth/lig_dom"/>
</dbReference>
<dbReference type="CDD" id="cd19531">
    <property type="entry name" value="LCL_NRPS-like"/>
    <property type="match status" value="2"/>
</dbReference>
<keyword evidence="5" id="KW-0677">Repeat</keyword>
<dbReference type="InterPro" id="IPR042099">
    <property type="entry name" value="ANL_N_sf"/>
</dbReference>
<dbReference type="InterPro" id="IPR006162">
    <property type="entry name" value="Ppantetheine_attach_site"/>
</dbReference>
<dbReference type="NCBIfam" id="NF003417">
    <property type="entry name" value="PRK04813.1"/>
    <property type="match status" value="4"/>
</dbReference>
<feature type="domain" description="Carrier" evidence="8">
    <location>
        <begin position="5164"/>
        <end position="5239"/>
    </location>
</feature>
<dbReference type="InterPro" id="IPR010060">
    <property type="entry name" value="NRPS_synth"/>
</dbReference>
<dbReference type="CDD" id="cd19534">
    <property type="entry name" value="E_NRPS"/>
    <property type="match status" value="2"/>
</dbReference>
<dbReference type="InterPro" id="IPR010071">
    <property type="entry name" value="AA_adenyl_dom"/>
</dbReference>
<dbReference type="Gene3D" id="3.40.50.980">
    <property type="match status" value="2"/>
</dbReference>
<dbReference type="EMBL" id="JBHUIO010000002">
    <property type="protein sequence ID" value="MFD2168564.1"/>
    <property type="molecule type" value="Genomic_DNA"/>
</dbReference>
<dbReference type="Gene3D" id="3.30.300.30">
    <property type="match status" value="4"/>
</dbReference>
<comment type="similarity">
    <text evidence="2">Belongs to the ATP-dependent AMP-binding enzyme family.</text>
</comment>
<dbReference type="InterPro" id="IPR045851">
    <property type="entry name" value="AMP-bd_C_sf"/>
</dbReference>
<dbReference type="Pfam" id="PF00668">
    <property type="entry name" value="Condensation"/>
    <property type="match status" value="6"/>
</dbReference>
<dbReference type="InterPro" id="IPR025110">
    <property type="entry name" value="AMP-bd_C"/>
</dbReference>
<keyword evidence="10" id="KW-1185">Reference proteome</keyword>
<keyword evidence="4" id="KW-0597">Phosphoprotein</keyword>
<evidence type="ECO:0000256" key="6">
    <source>
        <dbReference type="ARBA" id="ARBA00023194"/>
    </source>
</evidence>
<dbReference type="Pfam" id="PF00975">
    <property type="entry name" value="Thioesterase"/>
    <property type="match status" value="1"/>
</dbReference>
<organism evidence="9 10">
    <name type="scientific">Tumebacillus lipolyticus</name>
    <dbReference type="NCBI Taxonomy" id="1280370"/>
    <lineage>
        <taxon>Bacteria</taxon>
        <taxon>Bacillati</taxon>
        <taxon>Bacillota</taxon>
        <taxon>Bacilli</taxon>
        <taxon>Bacillales</taxon>
        <taxon>Alicyclobacillaceae</taxon>
        <taxon>Tumebacillus</taxon>
    </lineage>
</organism>
<evidence type="ECO:0000256" key="3">
    <source>
        <dbReference type="ARBA" id="ARBA00022450"/>
    </source>
</evidence>
<dbReference type="RefSeq" id="WP_386043393.1">
    <property type="nucleotide sequence ID" value="NZ_JBHUIO010000002.1"/>
</dbReference>